<evidence type="ECO:0000313" key="2">
    <source>
        <dbReference type="EMBL" id="KAL0578483.1"/>
    </source>
</evidence>
<protein>
    <submittedName>
        <fullName evidence="2">Uncharacterized protein</fullName>
    </submittedName>
</protein>
<name>A0ABR3FSN1_9AGAR</name>
<feature type="transmembrane region" description="Helical" evidence="1">
    <location>
        <begin position="171"/>
        <end position="192"/>
    </location>
</feature>
<feature type="transmembrane region" description="Helical" evidence="1">
    <location>
        <begin position="20"/>
        <end position="38"/>
    </location>
</feature>
<keyword evidence="1" id="KW-1133">Transmembrane helix</keyword>
<keyword evidence="3" id="KW-1185">Reference proteome</keyword>
<proteinExistence type="predicted"/>
<dbReference type="Proteomes" id="UP001465976">
    <property type="component" value="Unassembled WGS sequence"/>
</dbReference>
<evidence type="ECO:0000256" key="1">
    <source>
        <dbReference type="SAM" id="Phobius"/>
    </source>
</evidence>
<evidence type="ECO:0000313" key="3">
    <source>
        <dbReference type="Proteomes" id="UP001465976"/>
    </source>
</evidence>
<keyword evidence="1" id="KW-0812">Transmembrane</keyword>
<keyword evidence="1" id="KW-0472">Membrane</keyword>
<organism evidence="2 3">
    <name type="scientific">Marasmius crinis-equi</name>
    <dbReference type="NCBI Taxonomy" id="585013"/>
    <lineage>
        <taxon>Eukaryota</taxon>
        <taxon>Fungi</taxon>
        <taxon>Dikarya</taxon>
        <taxon>Basidiomycota</taxon>
        <taxon>Agaricomycotina</taxon>
        <taxon>Agaricomycetes</taxon>
        <taxon>Agaricomycetidae</taxon>
        <taxon>Agaricales</taxon>
        <taxon>Marasmiineae</taxon>
        <taxon>Marasmiaceae</taxon>
        <taxon>Marasmius</taxon>
    </lineage>
</organism>
<dbReference type="EMBL" id="JBAHYK010000097">
    <property type="protein sequence ID" value="KAL0578483.1"/>
    <property type="molecule type" value="Genomic_DNA"/>
</dbReference>
<feature type="transmembrane region" description="Helical" evidence="1">
    <location>
        <begin position="50"/>
        <end position="78"/>
    </location>
</feature>
<feature type="transmembrane region" description="Helical" evidence="1">
    <location>
        <begin position="98"/>
        <end position="120"/>
    </location>
</feature>
<gene>
    <name evidence="2" type="ORF">V5O48_003532</name>
</gene>
<feature type="transmembrane region" description="Helical" evidence="1">
    <location>
        <begin position="242"/>
        <end position="262"/>
    </location>
</feature>
<feature type="transmembrane region" description="Helical" evidence="1">
    <location>
        <begin position="213"/>
        <end position="236"/>
    </location>
</feature>
<reference evidence="2 3" key="1">
    <citation type="submission" date="2024-02" db="EMBL/GenBank/DDBJ databases">
        <title>A draft genome for the cacao thread blight pathogen Marasmius crinis-equi.</title>
        <authorList>
            <person name="Cohen S.P."/>
            <person name="Baruah I.K."/>
            <person name="Amoako-Attah I."/>
            <person name="Bukari Y."/>
            <person name="Meinhardt L.W."/>
            <person name="Bailey B.A."/>
        </authorList>
    </citation>
    <scope>NUCLEOTIDE SEQUENCE [LARGE SCALE GENOMIC DNA]</scope>
    <source>
        <strain evidence="2 3">GH-76</strain>
    </source>
</reference>
<sequence length="317" mass="34840">MSSSDLTFERSFYVGGQLTGILYGIQLVLFALSCRLMSRPPYDSKSDSRFYILYGASLLVLWTIALSCNAIFGQFAWIDHRDVDGGPAAYIGEHISDPYNTLGTTAGIGLNFLADALLIYRCFVIWSSWKIIVFPVLLYLGAFSMSLLLIYESAQPGANFFKGHAVDFGVPYIALTISLNIIVTLLICGRLITVKNQMLNALGPQHAKMYTSIIAIMVESAAPFTVLGIIYVITYARHSPTSIAFVQVWGDFCALSPQLIILRVAMGQAWSKETCGRLTSTHITFAESETEKTDTFFSGTLPSSVLHKHPDVESSPV</sequence>
<feature type="transmembrane region" description="Helical" evidence="1">
    <location>
        <begin position="132"/>
        <end position="151"/>
    </location>
</feature>
<accession>A0ABR3FSN1</accession>
<comment type="caution">
    <text evidence="2">The sequence shown here is derived from an EMBL/GenBank/DDBJ whole genome shotgun (WGS) entry which is preliminary data.</text>
</comment>